<keyword evidence="5" id="KW-1185">Reference proteome</keyword>
<dbReference type="GeneID" id="89687398"/>
<comment type="caution">
    <text evidence="4">The sequence shown here is derived from an EMBL/GenBank/DDBJ whole genome shotgun (WGS) entry which is preliminary data.</text>
</comment>
<accession>A0ABS7FCC9</accession>
<proteinExistence type="predicted"/>
<dbReference type="SUPFAM" id="SSF141868">
    <property type="entry name" value="EAL domain-like"/>
    <property type="match status" value="1"/>
</dbReference>
<dbReference type="InterPro" id="IPR001789">
    <property type="entry name" value="Sig_transdc_resp-reg_receiver"/>
</dbReference>
<dbReference type="Pfam" id="PF00072">
    <property type="entry name" value="Response_reg"/>
    <property type="match status" value="1"/>
</dbReference>
<organism evidence="4 5">
    <name type="scientific">Chromobacterium subtsugae</name>
    <dbReference type="NCBI Taxonomy" id="251747"/>
    <lineage>
        <taxon>Bacteria</taxon>
        <taxon>Pseudomonadati</taxon>
        <taxon>Pseudomonadota</taxon>
        <taxon>Betaproteobacteria</taxon>
        <taxon>Neisseriales</taxon>
        <taxon>Chromobacteriaceae</taxon>
        <taxon>Chromobacterium</taxon>
    </lineage>
</organism>
<dbReference type="Gene3D" id="3.40.50.2300">
    <property type="match status" value="1"/>
</dbReference>
<dbReference type="InterPro" id="IPR001633">
    <property type="entry name" value="EAL_dom"/>
</dbReference>
<dbReference type="SMART" id="SM00052">
    <property type="entry name" value="EAL"/>
    <property type="match status" value="1"/>
</dbReference>
<dbReference type="PROSITE" id="PS50883">
    <property type="entry name" value="EAL"/>
    <property type="match status" value="1"/>
</dbReference>
<feature type="domain" description="Response regulatory" evidence="2">
    <location>
        <begin position="5"/>
        <end position="125"/>
    </location>
</feature>
<protein>
    <submittedName>
        <fullName evidence="4">EAL domain-containing response regulator</fullName>
    </submittedName>
</protein>
<keyword evidence="1" id="KW-0597">Phosphoprotein</keyword>
<dbReference type="Gene3D" id="3.20.20.450">
    <property type="entry name" value="EAL domain"/>
    <property type="match status" value="1"/>
</dbReference>
<dbReference type="EMBL" id="JAHDTB010000006">
    <property type="protein sequence ID" value="MBW8287732.1"/>
    <property type="molecule type" value="Genomic_DNA"/>
</dbReference>
<gene>
    <name evidence="4" type="ORF">KIF53_08855</name>
</gene>
<dbReference type="InterPro" id="IPR011006">
    <property type="entry name" value="CheY-like_superfamily"/>
</dbReference>
<feature type="domain" description="EAL" evidence="3">
    <location>
        <begin position="134"/>
        <end position="387"/>
    </location>
</feature>
<dbReference type="SUPFAM" id="SSF52172">
    <property type="entry name" value="CheY-like"/>
    <property type="match status" value="1"/>
</dbReference>
<evidence type="ECO:0000259" key="2">
    <source>
        <dbReference type="PROSITE" id="PS50110"/>
    </source>
</evidence>
<dbReference type="Proteomes" id="UP000711178">
    <property type="component" value="Unassembled WGS sequence"/>
</dbReference>
<dbReference type="Pfam" id="PF00563">
    <property type="entry name" value="EAL"/>
    <property type="match status" value="1"/>
</dbReference>
<sequence>MELDDILVIDDSKVQRQHALELCRALGAASVREAADGGQGLAMMRERLPSLVLLDLEMPGMDGVRVMQGMAASGLHTPVVVASSKDYLLISTVEMMGRELGLPVLGALQKPLRLDALRDLAQRAWTPDARMDGREFAPAELRAALDADQIRPSYQPKVDLADGALKGAEVLASWRHPQLGAIDADSFLPVIEQSGWATELTMQMLTQGLGQWREWARQGLRLPLSLNLEPRSLQEDGLVEQIERIIADSHVPVRFISFEVTETAIADNLSRAIGCAVRLRMAGVGLAVDNFGTGFAAMQQLERFPFTELKIDPSLVSSIGGKPHLQAVLNSIVELARRLKLATVAEGVQSQEDCQLMAERGCQLGQGRYFAKALPPDELLAWSRARTAAASK</sequence>
<dbReference type="RefSeq" id="WP_043580392.1">
    <property type="nucleotide sequence ID" value="NZ_CP142381.1"/>
</dbReference>
<dbReference type="SMART" id="SM00448">
    <property type="entry name" value="REC"/>
    <property type="match status" value="1"/>
</dbReference>
<evidence type="ECO:0000313" key="5">
    <source>
        <dbReference type="Proteomes" id="UP000711178"/>
    </source>
</evidence>
<evidence type="ECO:0000313" key="4">
    <source>
        <dbReference type="EMBL" id="MBW8287732.1"/>
    </source>
</evidence>
<reference evidence="4 5" key="1">
    <citation type="submission" date="2021-05" db="EMBL/GenBank/DDBJ databases">
        <title>Draft Whole Genome Sequencing Of Biosensor Chromobacterium violaceum Strain CV026 Reveals A Regulatory RNA In Chromobacterium violaceum Phenotype Regulatory Network.</title>
        <authorList>
            <person name="Hong K.W."/>
            <person name="Chan K.G."/>
            <person name="Chang C.-Y."/>
        </authorList>
    </citation>
    <scope>NUCLEOTIDE SEQUENCE [LARGE SCALE GENOMIC DNA]</scope>
    <source>
        <strain evidence="4 5">ATCC 31532</strain>
    </source>
</reference>
<dbReference type="CDD" id="cd01948">
    <property type="entry name" value="EAL"/>
    <property type="match status" value="1"/>
</dbReference>
<evidence type="ECO:0000256" key="1">
    <source>
        <dbReference type="PROSITE-ProRule" id="PRU00169"/>
    </source>
</evidence>
<evidence type="ECO:0000259" key="3">
    <source>
        <dbReference type="PROSITE" id="PS50883"/>
    </source>
</evidence>
<name>A0ABS7FCC9_9NEIS</name>
<feature type="modified residue" description="4-aspartylphosphate" evidence="1">
    <location>
        <position position="55"/>
    </location>
</feature>
<dbReference type="PANTHER" id="PTHR33121">
    <property type="entry name" value="CYCLIC DI-GMP PHOSPHODIESTERASE PDEF"/>
    <property type="match status" value="1"/>
</dbReference>
<dbReference type="InterPro" id="IPR035919">
    <property type="entry name" value="EAL_sf"/>
</dbReference>
<dbReference type="InterPro" id="IPR050706">
    <property type="entry name" value="Cyclic-di-GMP_PDE-like"/>
</dbReference>
<dbReference type="PROSITE" id="PS50110">
    <property type="entry name" value="RESPONSE_REGULATORY"/>
    <property type="match status" value="1"/>
</dbReference>
<dbReference type="PANTHER" id="PTHR33121:SF70">
    <property type="entry name" value="SIGNALING PROTEIN YKOW"/>
    <property type="match status" value="1"/>
</dbReference>